<accession>A0ABD2KIN5</accession>
<comment type="caution">
    <text evidence="1">The sequence shown here is derived from an EMBL/GenBank/DDBJ whole genome shotgun (WGS) entry which is preliminary data.</text>
</comment>
<keyword evidence="2" id="KW-1185">Reference proteome</keyword>
<gene>
    <name evidence="1" type="ORF">niasHT_021465</name>
</gene>
<proteinExistence type="predicted"/>
<dbReference type="EMBL" id="JBICBT010000749">
    <property type="protein sequence ID" value="KAL3102798.1"/>
    <property type="molecule type" value="Genomic_DNA"/>
</dbReference>
<evidence type="ECO:0000313" key="1">
    <source>
        <dbReference type="EMBL" id="KAL3102798.1"/>
    </source>
</evidence>
<evidence type="ECO:0000313" key="2">
    <source>
        <dbReference type="Proteomes" id="UP001620626"/>
    </source>
</evidence>
<dbReference type="Proteomes" id="UP001620626">
    <property type="component" value="Unassembled WGS sequence"/>
</dbReference>
<dbReference type="AlphaFoldDB" id="A0ABD2KIN5"/>
<protein>
    <submittedName>
        <fullName evidence="1">Uncharacterized protein</fullName>
    </submittedName>
</protein>
<organism evidence="1 2">
    <name type="scientific">Heterodera trifolii</name>
    <dbReference type="NCBI Taxonomy" id="157864"/>
    <lineage>
        <taxon>Eukaryota</taxon>
        <taxon>Metazoa</taxon>
        <taxon>Ecdysozoa</taxon>
        <taxon>Nematoda</taxon>
        <taxon>Chromadorea</taxon>
        <taxon>Rhabditida</taxon>
        <taxon>Tylenchina</taxon>
        <taxon>Tylenchomorpha</taxon>
        <taxon>Tylenchoidea</taxon>
        <taxon>Heteroderidae</taxon>
        <taxon>Heteroderinae</taxon>
        <taxon>Heterodera</taxon>
    </lineage>
</organism>
<name>A0ABD2KIN5_9BILA</name>
<reference evidence="1 2" key="1">
    <citation type="submission" date="2024-10" db="EMBL/GenBank/DDBJ databases">
        <authorList>
            <person name="Kim D."/>
        </authorList>
    </citation>
    <scope>NUCLEOTIDE SEQUENCE [LARGE SCALE GENOMIC DNA]</scope>
    <source>
        <strain evidence="1">BH-2024</strain>
    </source>
</reference>
<sequence>MRSPFDLYRLHLSPAMSSSRAASSVTTSSKPNTAIISRWVSSEKCADLTTNYRAIRVKLLSHKMLIVEPCAKMRHHAVMISLECVICQRKMWRTYEFSSA</sequence>